<keyword evidence="3" id="KW-1185">Reference proteome</keyword>
<organism evidence="2 3">
    <name type="scientific">Falsochrobactrum ovis</name>
    <dbReference type="NCBI Taxonomy" id="1293442"/>
    <lineage>
        <taxon>Bacteria</taxon>
        <taxon>Pseudomonadati</taxon>
        <taxon>Pseudomonadota</taxon>
        <taxon>Alphaproteobacteria</taxon>
        <taxon>Hyphomicrobiales</taxon>
        <taxon>Brucellaceae</taxon>
        <taxon>Falsochrobactrum</taxon>
    </lineage>
</organism>
<dbReference type="AlphaFoldDB" id="A0A364JW42"/>
<accession>A0A364JW42</accession>
<proteinExistence type="predicted"/>
<evidence type="ECO:0000313" key="2">
    <source>
        <dbReference type="EMBL" id="RAK29159.1"/>
    </source>
</evidence>
<comment type="caution">
    <text evidence="2">The sequence shown here is derived from an EMBL/GenBank/DDBJ whole genome shotgun (WGS) entry which is preliminary data.</text>
</comment>
<gene>
    <name evidence="2" type="ORF">C7374_105210</name>
</gene>
<dbReference type="Proteomes" id="UP000249453">
    <property type="component" value="Unassembled WGS sequence"/>
</dbReference>
<dbReference type="RefSeq" id="WP_111575308.1">
    <property type="nucleotide sequence ID" value="NZ_JBHEEY010000004.1"/>
</dbReference>
<feature type="compositionally biased region" description="Polar residues" evidence="1">
    <location>
        <begin position="181"/>
        <end position="193"/>
    </location>
</feature>
<protein>
    <submittedName>
        <fullName evidence="2">Uncharacterized protein</fullName>
    </submittedName>
</protein>
<name>A0A364JW42_9HYPH</name>
<dbReference type="OrthoDB" id="5410551at2"/>
<evidence type="ECO:0000313" key="3">
    <source>
        <dbReference type="Proteomes" id="UP000249453"/>
    </source>
</evidence>
<evidence type="ECO:0000256" key="1">
    <source>
        <dbReference type="SAM" id="MobiDB-lite"/>
    </source>
</evidence>
<dbReference type="EMBL" id="QLMK01000005">
    <property type="protein sequence ID" value="RAK29159.1"/>
    <property type="molecule type" value="Genomic_DNA"/>
</dbReference>
<feature type="region of interest" description="Disordered" evidence="1">
    <location>
        <begin position="144"/>
        <end position="193"/>
    </location>
</feature>
<feature type="compositionally biased region" description="Low complexity" evidence="1">
    <location>
        <begin position="146"/>
        <end position="169"/>
    </location>
</feature>
<sequence length="254" mass="26769">MATPEWLRYANQGAIRRHPINPRLVQALDSFLPDLGVTMEVFSGGQPAKGTSSRRVGSTRHDHGNAADVFFYKDGRKLDWSNPSDLPIFQEIVGRGKSAGITGFGAGPGYMQPGAMHIGFGSPGVWGAGGKGANAPDWLAQAYNGASTPQPAATQIAAQPSAPPQQSNTPAPPLSPPINVASHQVTPIQSQPQQAPTGLLASLGVDAAQANPIFAAMGQMMPEQQQPQLQPMQAPQSMPALADYISQFLKTRMV</sequence>
<reference evidence="2 3" key="1">
    <citation type="submission" date="2018-06" db="EMBL/GenBank/DDBJ databases">
        <title>Genomic Encyclopedia of Type Strains, Phase IV (KMG-IV): sequencing the most valuable type-strain genomes for metagenomic binning, comparative biology and taxonomic classification.</title>
        <authorList>
            <person name="Goeker M."/>
        </authorList>
    </citation>
    <scope>NUCLEOTIDE SEQUENCE [LARGE SCALE GENOMIC DNA]</scope>
    <source>
        <strain evidence="2 3">DSM 26720</strain>
    </source>
</reference>